<dbReference type="STRING" id="399550.Smar_0273"/>
<evidence type="ECO:0000256" key="3">
    <source>
        <dbReference type="ARBA" id="ARBA00022475"/>
    </source>
</evidence>
<dbReference type="InterPro" id="IPR045621">
    <property type="entry name" value="BPD_transp_1_N"/>
</dbReference>
<dbReference type="PANTHER" id="PTHR43163:SF6">
    <property type="entry name" value="DIPEPTIDE TRANSPORT SYSTEM PERMEASE PROTEIN DPPB-RELATED"/>
    <property type="match status" value="1"/>
</dbReference>
<dbReference type="PANTHER" id="PTHR43163">
    <property type="entry name" value="DIPEPTIDE TRANSPORT SYSTEM PERMEASE PROTEIN DPPB-RELATED"/>
    <property type="match status" value="1"/>
</dbReference>
<dbReference type="Pfam" id="PF19300">
    <property type="entry name" value="BPD_transp_1_N"/>
    <property type="match status" value="1"/>
</dbReference>
<keyword evidence="10" id="KW-1185">Reference proteome</keyword>
<evidence type="ECO:0000256" key="6">
    <source>
        <dbReference type="ARBA" id="ARBA00023136"/>
    </source>
</evidence>
<organism evidence="9 10">
    <name type="scientific">Staphylothermus marinus (strain ATCC 43588 / DSM 3639 / JCM 9404 / F1)</name>
    <dbReference type="NCBI Taxonomy" id="399550"/>
    <lineage>
        <taxon>Archaea</taxon>
        <taxon>Thermoproteota</taxon>
        <taxon>Thermoprotei</taxon>
        <taxon>Desulfurococcales</taxon>
        <taxon>Desulfurococcaceae</taxon>
        <taxon>Staphylothermus</taxon>
    </lineage>
</organism>
<dbReference type="eggNOG" id="arCOG00751">
    <property type="taxonomic scope" value="Archaea"/>
</dbReference>
<keyword evidence="6 7" id="KW-0472">Membrane</keyword>
<dbReference type="HOGENOM" id="CLU_036879_0_3_2"/>
<proteinExistence type="inferred from homology"/>
<gene>
    <name evidence="9" type="ordered locus">Smar_0273</name>
</gene>
<comment type="subcellular location">
    <subcellularLocation>
        <location evidence="1 7">Cell membrane</location>
        <topology evidence="1 7">Multi-pass membrane protein</topology>
    </subcellularLocation>
</comment>
<feature type="transmembrane region" description="Helical" evidence="7">
    <location>
        <begin position="140"/>
        <end position="162"/>
    </location>
</feature>
<sequence>MPVSLNYLVKRVFWSALIIIGVIMLSYIIIISAPGDPAKIWAGNPRGEKAGLAIQKAREELGLDQPLPIQVLRYTLQVLSGNMGVSIVYRVPVAEVIWRGLTATLELLVVSYIIGISIGVFLGVESALRRGSRFDSIMQSLAILLANAPSFWLGIGLIILLAETIGFTGYGRIDTYLMFQTGFHPITGFYLLDALIEGNLPVFIDVFLRILPPAIVVATYPIGLGLRISRALVAENLNEEYVRAAVAWGVERRIIIWKYAFRGAIPSLTQIMGLAFAYSLVDAMIVEVVFGREGLGSIAYSVIGKSDYTLITGLMVTVTIFYIIMNTLADILQAIIDPRVKL</sequence>
<keyword evidence="5 7" id="KW-1133">Transmembrane helix</keyword>
<dbReference type="KEGG" id="smr:Smar_0273"/>
<dbReference type="CDD" id="cd06261">
    <property type="entry name" value="TM_PBP2"/>
    <property type="match status" value="1"/>
</dbReference>
<feature type="transmembrane region" description="Helical" evidence="7">
    <location>
        <begin position="206"/>
        <end position="226"/>
    </location>
</feature>
<dbReference type="InterPro" id="IPR000515">
    <property type="entry name" value="MetI-like"/>
</dbReference>
<reference evidence="10" key="1">
    <citation type="journal article" date="2009" name="BMC Genomics">
        <title>The complete genome sequence of Staphylothermus marinus reveals differences in sulfur metabolism among heterotrophic Crenarchaeota.</title>
        <authorList>
            <person name="Anderson I.J."/>
            <person name="Dharmarajan L."/>
            <person name="Rodriguez J."/>
            <person name="Hooper S."/>
            <person name="Porat I."/>
            <person name="Ulrich L.E."/>
            <person name="Elkins J.G."/>
            <person name="Mavromatis K."/>
            <person name="Sun H."/>
            <person name="Land M."/>
            <person name="Lapidus A."/>
            <person name="Lucas S."/>
            <person name="Barry K."/>
            <person name="Huber H."/>
            <person name="Zhulin I.B."/>
            <person name="Whitman W.B."/>
            <person name="Mukhopadhyay B."/>
            <person name="Woese C."/>
            <person name="Bristow J."/>
            <person name="Kyrpides N."/>
        </authorList>
    </citation>
    <scope>NUCLEOTIDE SEQUENCE [LARGE SCALE GENOMIC DNA]</scope>
    <source>
        <strain evidence="10">ATCC 43588 / DSM 3639 / JCM 9404 / F1</strain>
    </source>
</reference>
<dbReference type="InterPro" id="IPR035906">
    <property type="entry name" value="MetI-like_sf"/>
</dbReference>
<evidence type="ECO:0000313" key="9">
    <source>
        <dbReference type="EMBL" id="ABN69386.1"/>
    </source>
</evidence>
<feature type="transmembrane region" description="Helical" evidence="7">
    <location>
        <begin position="310"/>
        <end position="332"/>
    </location>
</feature>
<reference evidence="9 10" key="2">
    <citation type="journal article" date="2009" name="Stand. Genomic Sci.">
        <title>Complete genome sequence of Staphylothermus marinus Stetter and Fiala 1986 type strain F1.</title>
        <authorList>
            <person name="Anderson I.J."/>
            <person name="Sun H."/>
            <person name="Lapidus A."/>
            <person name="Copeland A."/>
            <person name="Glavina Del Rio T."/>
            <person name="Tice H."/>
            <person name="Dalin E."/>
            <person name="Lucas S."/>
            <person name="Barry K."/>
            <person name="Land M."/>
            <person name="Richardson P."/>
            <person name="Huber H."/>
            <person name="Kyrpides N.C."/>
        </authorList>
    </citation>
    <scope>NUCLEOTIDE SEQUENCE [LARGE SCALE GENOMIC DNA]</scope>
    <source>
        <strain evidence="10">ATCC 43588 / DSM 3639 / JCM 9404 / F1</strain>
    </source>
</reference>
<keyword evidence="4 7" id="KW-0812">Transmembrane</keyword>
<dbReference type="RefSeq" id="WP_011838577.1">
    <property type="nucleotide sequence ID" value="NC_009033.1"/>
</dbReference>
<evidence type="ECO:0000256" key="4">
    <source>
        <dbReference type="ARBA" id="ARBA00022692"/>
    </source>
</evidence>
<dbReference type="GO" id="GO:0005886">
    <property type="term" value="C:plasma membrane"/>
    <property type="evidence" value="ECO:0007669"/>
    <property type="project" value="UniProtKB-SubCell"/>
</dbReference>
<protein>
    <submittedName>
        <fullName evidence="9">Binding-protein-dependent transport systems inner membrane component</fullName>
    </submittedName>
</protein>
<feature type="transmembrane region" description="Helical" evidence="7">
    <location>
        <begin position="12"/>
        <end position="33"/>
    </location>
</feature>
<keyword evidence="2 7" id="KW-0813">Transport</keyword>
<dbReference type="GO" id="GO:0055085">
    <property type="term" value="P:transmembrane transport"/>
    <property type="evidence" value="ECO:0007669"/>
    <property type="project" value="InterPro"/>
</dbReference>
<dbReference type="AlphaFoldDB" id="A3DL76"/>
<dbReference type="GeneID" id="4906668"/>
<dbReference type="SUPFAM" id="SSF161098">
    <property type="entry name" value="MetI-like"/>
    <property type="match status" value="1"/>
</dbReference>
<evidence type="ECO:0000256" key="2">
    <source>
        <dbReference type="ARBA" id="ARBA00022448"/>
    </source>
</evidence>
<evidence type="ECO:0000313" key="10">
    <source>
        <dbReference type="Proteomes" id="UP000000254"/>
    </source>
</evidence>
<dbReference type="Proteomes" id="UP000000254">
    <property type="component" value="Chromosome"/>
</dbReference>
<accession>A3DL76</accession>
<evidence type="ECO:0000256" key="1">
    <source>
        <dbReference type="ARBA" id="ARBA00004651"/>
    </source>
</evidence>
<dbReference type="OrthoDB" id="44105at2157"/>
<dbReference type="EMBL" id="CP000575">
    <property type="protein sequence ID" value="ABN69386.1"/>
    <property type="molecule type" value="Genomic_DNA"/>
</dbReference>
<name>A3DL76_STAMF</name>
<feature type="domain" description="ABC transmembrane type-1" evidence="8">
    <location>
        <begin position="101"/>
        <end position="333"/>
    </location>
</feature>
<dbReference type="Gene3D" id="1.10.3720.10">
    <property type="entry name" value="MetI-like"/>
    <property type="match status" value="1"/>
</dbReference>
<evidence type="ECO:0000256" key="5">
    <source>
        <dbReference type="ARBA" id="ARBA00022989"/>
    </source>
</evidence>
<comment type="similarity">
    <text evidence="7">Belongs to the binding-protein-dependent transport system permease family.</text>
</comment>
<feature type="transmembrane region" description="Helical" evidence="7">
    <location>
        <begin position="107"/>
        <end position="128"/>
    </location>
</feature>
<keyword evidence="3" id="KW-1003">Cell membrane</keyword>
<evidence type="ECO:0000259" key="8">
    <source>
        <dbReference type="PROSITE" id="PS50928"/>
    </source>
</evidence>
<dbReference type="PROSITE" id="PS50928">
    <property type="entry name" value="ABC_TM1"/>
    <property type="match status" value="1"/>
</dbReference>
<evidence type="ECO:0000256" key="7">
    <source>
        <dbReference type="RuleBase" id="RU363032"/>
    </source>
</evidence>
<dbReference type="Pfam" id="PF00528">
    <property type="entry name" value="BPD_transp_1"/>
    <property type="match status" value="1"/>
</dbReference>